<proteinExistence type="predicted"/>
<organism evidence="2">
    <name type="scientific">Anopheles triannulatus</name>
    <dbReference type="NCBI Taxonomy" id="58253"/>
    <lineage>
        <taxon>Eukaryota</taxon>
        <taxon>Metazoa</taxon>
        <taxon>Ecdysozoa</taxon>
        <taxon>Arthropoda</taxon>
        <taxon>Hexapoda</taxon>
        <taxon>Insecta</taxon>
        <taxon>Pterygota</taxon>
        <taxon>Neoptera</taxon>
        <taxon>Endopterygota</taxon>
        <taxon>Diptera</taxon>
        <taxon>Nematocera</taxon>
        <taxon>Culicoidea</taxon>
        <taxon>Culicidae</taxon>
        <taxon>Anophelinae</taxon>
        <taxon>Anopheles</taxon>
    </lineage>
</organism>
<accession>A0A2M4B4X5</accession>
<keyword evidence="1" id="KW-0732">Signal</keyword>
<reference evidence="2" key="1">
    <citation type="submission" date="2018-01" db="EMBL/GenBank/DDBJ databases">
        <title>An insight into the sialome of Amazonian anophelines.</title>
        <authorList>
            <person name="Ribeiro J.M."/>
            <person name="Scarpassa V."/>
            <person name="Calvo E."/>
        </authorList>
    </citation>
    <scope>NUCLEOTIDE SEQUENCE</scope>
    <source>
        <tissue evidence="2">Salivary glands</tissue>
    </source>
</reference>
<name>A0A2M4B4X5_9DIPT</name>
<feature type="chain" id="PRO_5014850300" evidence="1">
    <location>
        <begin position="18"/>
        <end position="79"/>
    </location>
</feature>
<evidence type="ECO:0000313" key="2">
    <source>
        <dbReference type="EMBL" id="MBW48071.1"/>
    </source>
</evidence>
<dbReference type="EMBL" id="GGFK01014750">
    <property type="protein sequence ID" value="MBW48071.1"/>
    <property type="molecule type" value="Transcribed_RNA"/>
</dbReference>
<evidence type="ECO:0000256" key="1">
    <source>
        <dbReference type="SAM" id="SignalP"/>
    </source>
</evidence>
<sequence length="79" mass="9030">MVLVHVWFFSIENTVMCLVIRDPFFTGTGFRSDREPSYRPFYEAFGNRKPHGSCLASESSMHRCFDESCSNTSEPGDIV</sequence>
<dbReference type="AlphaFoldDB" id="A0A2M4B4X5"/>
<feature type="signal peptide" evidence="1">
    <location>
        <begin position="1"/>
        <end position="17"/>
    </location>
</feature>
<protein>
    <submittedName>
        <fullName evidence="2">Putative secreted protein</fullName>
    </submittedName>
</protein>